<protein>
    <recommendedName>
        <fullName evidence="6">triacylglycerol lipase</fullName>
        <ecNumber evidence="6">3.1.1.3</ecNumber>
    </recommendedName>
    <alternativeName>
        <fullName evidence="18">Autophagy-related protein 15</fullName>
    </alternativeName>
</protein>
<evidence type="ECO:0000256" key="2">
    <source>
        <dbReference type="ARBA" id="ARBA00004270"/>
    </source>
</evidence>
<dbReference type="GO" id="GO:0005775">
    <property type="term" value="C:vacuolar lumen"/>
    <property type="evidence" value="ECO:0007669"/>
    <property type="project" value="TreeGrafter"/>
</dbReference>
<dbReference type="EMBL" id="JAEVFJ010000016">
    <property type="protein sequence ID" value="KAH8100354.1"/>
    <property type="molecule type" value="Genomic_DNA"/>
</dbReference>
<evidence type="ECO:0000256" key="5">
    <source>
        <dbReference type="ARBA" id="ARBA00011137"/>
    </source>
</evidence>
<comment type="function">
    <text evidence="17">Lipase which is essential for lysis of subvacuolar cytoplasm to vacuole targeted bodies and intravacuolar autophagic bodies. Involved in the lysis of intravacuolar multivesicular body (MVB) vesicles. The intravacuolar membrane disintegration by ATG15 is critical to life span extension.</text>
</comment>
<dbReference type="AlphaFoldDB" id="A0A8K0UMK8"/>
<dbReference type="GO" id="GO:0034496">
    <property type="term" value="P:multivesicular body membrane disassembly"/>
    <property type="evidence" value="ECO:0007669"/>
    <property type="project" value="TreeGrafter"/>
</dbReference>
<dbReference type="Proteomes" id="UP000813824">
    <property type="component" value="Unassembled WGS sequence"/>
</dbReference>
<evidence type="ECO:0000256" key="9">
    <source>
        <dbReference type="ARBA" id="ARBA00022801"/>
    </source>
</evidence>
<comment type="subcellular location">
    <subcellularLocation>
        <location evidence="3">Endosome</location>
        <location evidence="3">Multivesicular body membrane</location>
        <topology evidence="3">Single-pass type II membrane protein</topology>
    </subcellularLocation>
    <subcellularLocation>
        <location evidence="2">Prevacuolar compartment membrane</location>
        <topology evidence="2">Single-pass type II membrane protein</topology>
    </subcellularLocation>
</comment>
<evidence type="ECO:0000256" key="18">
    <source>
        <dbReference type="ARBA" id="ARBA00029828"/>
    </source>
</evidence>
<comment type="caution">
    <text evidence="20">The sequence shown here is derived from an EMBL/GenBank/DDBJ whole genome shotgun (WGS) entry which is preliminary data.</text>
</comment>
<evidence type="ECO:0000256" key="11">
    <source>
        <dbReference type="ARBA" id="ARBA00022968"/>
    </source>
</evidence>
<evidence type="ECO:0000256" key="1">
    <source>
        <dbReference type="ARBA" id="ARBA00001024"/>
    </source>
</evidence>
<keyword evidence="8" id="KW-0967">Endosome</keyword>
<name>A0A8K0UMK8_9AGAR</name>
<dbReference type="Pfam" id="PF01764">
    <property type="entry name" value="Lipase_3"/>
    <property type="match status" value="1"/>
</dbReference>
<dbReference type="CDD" id="cd00519">
    <property type="entry name" value="Lipase_3"/>
    <property type="match status" value="1"/>
</dbReference>
<dbReference type="GO" id="GO:0004620">
    <property type="term" value="F:phospholipase activity"/>
    <property type="evidence" value="ECO:0007669"/>
    <property type="project" value="TreeGrafter"/>
</dbReference>
<dbReference type="InterPro" id="IPR002921">
    <property type="entry name" value="Fungal_lipase-type"/>
</dbReference>
<comment type="catalytic activity">
    <reaction evidence="1">
        <text>a triacylglycerol + H2O = a diacylglycerol + a fatty acid + H(+)</text>
        <dbReference type="Rhea" id="RHEA:12044"/>
        <dbReference type="ChEBI" id="CHEBI:15377"/>
        <dbReference type="ChEBI" id="CHEBI:15378"/>
        <dbReference type="ChEBI" id="CHEBI:17855"/>
        <dbReference type="ChEBI" id="CHEBI:18035"/>
        <dbReference type="ChEBI" id="CHEBI:28868"/>
        <dbReference type="EC" id="3.1.1.3"/>
    </reaction>
</comment>
<proteinExistence type="inferred from homology"/>
<dbReference type="GO" id="GO:0046461">
    <property type="term" value="P:neutral lipid catabolic process"/>
    <property type="evidence" value="ECO:0007669"/>
    <property type="project" value="TreeGrafter"/>
</dbReference>
<dbReference type="GO" id="GO:0004806">
    <property type="term" value="F:triacylglycerol lipase activity"/>
    <property type="evidence" value="ECO:0007669"/>
    <property type="project" value="UniProtKB-EC"/>
</dbReference>
<evidence type="ECO:0000313" key="21">
    <source>
        <dbReference type="Proteomes" id="UP000813824"/>
    </source>
</evidence>
<dbReference type="InterPro" id="IPR050805">
    <property type="entry name" value="ATG15_Lipase"/>
</dbReference>
<keyword evidence="12" id="KW-1133">Transmembrane helix</keyword>
<evidence type="ECO:0000256" key="15">
    <source>
        <dbReference type="ARBA" id="ARBA00023136"/>
    </source>
</evidence>
<dbReference type="InterPro" id="IPR029058">
    <property type="entry name" value="AB_hydrolase_fold"/>
</dbReference>
<evidence type="ECO:0000256" key="8">
    <source>
        <dbReference type="ARBA" id="ARBA00022753"/>
    </source>
</evidence>
<keyword evidence="10" id="KW-0442">Lipid degradation</keyword>
<comment type="similarity">
    <text evidence="4">Belongs to the AB hydrolase superfamily. Lipase family.</text>
</comment>
<gene>
    <name evidence="20" type="ORF">BXZ70DRAFT_893624</name>
</gene>
<feature type="domain" description="Fungal lipase-type" evidence="19">
    <location>
        <begin position="247"/>
        <end position="273"/>
    </location>
</feature>
<evidence type="ECO:0000256" key="13">
    <source>
        <dbReference type="ARBA" id="ARBA00023006"/>
    </source>
</evidence>
<dbReference type="GO" id="GO:0006660">
    <property type="term" value="P:phosphatidylserine catabolic process"/>
    <property type="evidence" value="ECO:0007669"/>
    <property type="project" value="TreeGrafter"/>
</dbReference>
<evidence type="ECO:0000256" key="4">
    <source>
        <dbReference type="ARBA" id="ARBA00010701"/>
    </source>
</evidence>
<keyword evidence="7" id="KW-0812">Transmembrane</keyword>
<keyword evidence="13" id="KW-0072">Autophagy</keyword>
<evidence type="ECO:0000256" key="17">
    <source>
        <dbReference type="ARBA" id="ARBA00024663"/>
    </source>
</evidence>
<sequence length="426" mass="46754">MLYNFLPHALQYLLASYLSPQPPPTTSSSLTFSLRHEYGLNDASRTVFADTPPSAQLSAQTFTVDTSNVRTHKLRSQYSSASARLRGSRSDFSTWDEDEIIGPNVSDRNTLVTLAKMTSNSYYNGSGDKGWYDLGPEWNSSYPFGWEPDADGFRGHIYATPDNSTVVISVKGTSAGWMVGGGGPTQKKDKLNDNLLFSCCCARVGPTWWTVCDCFQGNNKCDQNCLEKSLVEDSLFYSVGTNLYNNVTYMYPDSDIWMIGHSLGGSLASLIGVTFGVPAVAFEAPGDKLAASRLHLPLPPSLQHITHVYHTADPIPQGACTGVSSPCALGGFALETRCHLGKVIRYDTVSKLGWSVSSRTHGILYVIEDLLSKDYDWSDDEGGESGEDRQKLEVPRFTEENECTDCFQWEFGEFRNLSTTGGSCGQ</sequence>
<keyword evidence="21" id="KW-1185">Reference proteome</keyword>
<comment type="subunit">
    <text evidence="5">Binds to both phosphatidylinositol (PI) and phosphatidylinositol 3,5-bisphosphate (PIP2).</text>
</comment>
<keyword evidence="16" id="KW-0325">Glycoprotein</keyword>
<evidence type="ECO:0000256" key="10">
    <source>
        <dbReference type="ARBA" id="ARBA00022963"/>
    </source>
</evidence>
<evidence type="ECO:0000259" key="19">
    <source>
        <dbReference type="Pfam" id="PF01764"/>
    </source>
</evidence>
<keyword evidence="9 20" id="KW-0378">Hydrolase</keyword>
<dbReference type="PANTHER" id="PTHR47175">
    <property type="entry name" value="LIPASE ATG15-RELATED"/>
    <property type="match status" value="1"/>
</dbReference>
<dbReference type="GO" id="GO:0032585">
    <property type="term" value="C:multivesicular body membrane"/>
    <property type="evidence" value="ECO:0007669"/>
    <property type="project" value="UniProtKB-SubCell"/>
</dbReference>
<keyword evidence="15" id="KW-0472">Membrane</keyword>
<dbReference type="SUPFAM" id="SSF53474">
    <property type="entry name" value="alpha/beta-Hydrolases"/>
    <property type="match status" value="1"/>
</dbReference>
<accession>A0A8K0UMK8</accession>
<reference evidence="20" key="1">
    <citation type="journal article" date="2021" name="New Phytol.">
        <title>Evolutionary innovations through gain and loss of genes in the ectomycorrhizal Boletales.</title>
        <authorList>
            <person name="Wu G."/>
            <person name="Miyauchi S."/>
            <person name="Morin E."/>
            <person name="Kuo A."/>
            <person name="Drula E."/>
            <person name="Varga T."/>
            <person name="Kohler A."/>
            <person name="Feng B."/>
            <person name="Cao Y."/>
            <person name="Lipzen A."/>
            <person name="Daum C."/>
            <person name="Hundley H."/>
            <person name="Pangilinan J."/>
            <person name="Johnson J."/>
            <person name="Barry K."/>
            <person name="LaButti K."/>
            <person name="Ng V."/>
            <person name="Ahrendt S."/>
            <person name="Min B."/>
            <person name="Choi I.G."/>
            <person name="Park H."/>
            <person name="Plett J.M."/>
            <person name="Magnuson J."/>
            <person name="Spatafora J.W."/>
            <person name="Nagy L.G."/>
            <person name="Henrissat B."/>
            <person name="Grigoriev I.V."/>
            <person name="Yang Z.L."/>
            <person name="Xu J."/>
            <person name="Martin F.M."/>
        </authorList>
    </citation>
    <scope>NUCLEOTIDE SEQUENCE</scope>
    <source>
        <strain evidence="20">KKN 215</strain>
    </source>
</reference>
<dbReference type="GO" id="GO:0034727">
    <property type="term" value="P:piecemeal microautophagy of the nucleus"/>
    <property type="evidence" value="ECO:0007669"/>
    <property type="project" value="TreeGrafter"/>
</dbReference>
<keyword evidence="11" id="KW-0735">Signal-anchor</keyword>
<dbReference type="PANTHER" id="PTHR47175:SF2">
    <property type="entry name" value="LIPASE ATG15-RELATED"/>
    <property type="match status" value="1"/>
</dbReference>
<evidence type="ECO:0000313" key="20">
    <source>
        <dbReference type="EMBL" id="KAH8100354.1"/>
    </source>
</evidence>
<evidence type="ECO:0000256" key="7">
    <source>
        <dbReference type="ARBA" id="ARBA00022692"/>
    </source>
</evidence>
<dbReference type="EC" id="3.1.1.3" evidence="6"/>
<organism evidence="20 21">
    <name type="scientific">Cristinia sonorae</name>
    <dbReference type="NCBI Taxonomy" id="1940300"/>
    <lineage>
        <taxon>Eukaryota</taxon>
        <taxon>Fungi</taxon>
        <taxon>Dikarya</taxon>
        <taxon>Basidiomycota</taxon>
        <taxon>Agaricomycotina</taxon>
        <taxon>Agaricomycetes</taxon>
        <taxon>Agaricomycetidae</taxon>
        <taxon>Agaricales</taxon>
        <taxon>Pleurotineae</taxon>
        <taxon>Stephanosporaceae</taxon>
        <taxon>Cristinia</taxon>
    </lineage>
</organism>
<evidence type="ECO:0000256" key="14">
    <source>
        <dbReference type="ARBA" id="ARBA00023098"/>
    </source>
</evidence>
<keyword evidence="14" id="KW-0443">Lipid metabolism</keyword>
<dbReference type="OrthoDB" id="58570at2759"/>
<dbReference type="Gene3D" id="3.40.50.1820">
    <property type="entry name" value="alpha/beta hydrolase"/>
    <property type="match status" value="1"/>
</dbReference>
<evidence type="ECO:0000256" key="6">
    <source>
        <dbReference type="ARBA" id="ARBA00013279"/>
    </source>
</evidence>
<evidence type="ECO:0000256" key="3">
    <source>
        <dbReference type="ARBA" id="ARBA00004343"/>
    </source>
</evidence>
<evidence type="ECO:0000256" key="12">
    <source>
        <dbReference type="ARBA" id="ARBA00022989"/>
    </source>
</evidence>
<evidence type="ECO:0000256" key="16">
    <source>
        <dbReference type="ARBA" id="ARBA00023180"/>
    </source>
</evidence>